<keyword evidence="3" id="KW-1185">Reference proteome</keyword>
<keyword evidence="1" id="KW-0732">Signal</keyword>
<gene>
    <name evidence="2" type="ORF">B0H67DRAFT_30358</name>
</gene>
<dbReference type="EMBL" id="JAUKUA010000001">
    <property type="protein sequence ID" value="KAK0730388.1"/>
    <property type="molecule type" value="Genomic_DNA"/>
</dbReference>
<dbReference type="InterPro" id="IPR011047">
    <property type="entry name" value="Quinoprotein_ADH-like_sf"/>
</dbReference>
<organism evidence="2 3">
    <name type="scientific">Lasiosphaeris hirsuta</name>
    <dbReference type="NCBI Taxonomy" id="260670"/>
    <lineage>
        <taxon>Eukaryota</taxon>
        <taxon>Fungi</taxon>
        <taxon>Dikarya</taxon>
        <taxon>Ascomycota</taxon>
        <taxon>Pezizomycotina</taxon>
        <taxon>Sordariomycetes</taxon>
        <taxon>Sordariomycetidae</taxon>
        <taxon>Sordariales</taxon>
        <taxon>Lasiosphaeriaceae</taxon>
        <taxon>Lasiosphaeris</taxon>
    </lineage>
</organism>
<protein>
    <submittedName>
        <fullName evidence="2">Uncharacterized protein</fullName>
    </submittedName>
</protein>
<sequence length="254" mass="27745">MKNMFGLLRLAAALWPAVVSSYALTDTLQDADPAQSGYLPNHNMDPNVVGSSSFGVLWSQTMTNGQENWFAKPLVNTMDGAEMVITASNMNNVRIHSAKNGTLLASRQLTPPSLRSDLGCADIPNFIGVTGTPIIDPATNIIYMFAKAYRGGAPSGGLANGTYQMYALQLPALQDVPGFPIMMDGNRADNNLSRYFIGGAVLQRPACVGITKRRDPSCVWWSLRPVQLYWICRSYQQSTWCWVLVLSGKLGTLF</sequence>
<evidence type="ECO:0000313" key="2">
    <source>
        <dbReference type="EMBL" id="KAK0730388.1"/>
    </source>
</evidence>
<dbReference type="SUPFAM" id="SSF50998">
    <property type="entry name" value="Quinoprotein alcohol dehydrogenase-like"/>
    <property type="match status" value="1"/>
</dbReference>
<evidence type="ECO:0000313" key="3">
    <source>
        <dbReference type="Proteomes" id="UP001172102"/>
    </source>
</evidence>
<evidence type="ECO:0000256" key="1">
    <source>
        <dbReference type="SAM" id="SignalP"/>
    </source>
</evidence>
<dbReference type="AlphaFoldDB" id="A0AA40BAF0"/>
<name>A0AA40BAF0_9PEZI</name>
<reference evidence="2" key="1">
    <citation type="submission" date="2023-06" db="EMBL/GenBank/DDBJ databases">
        <title>Genome-scale phylogeny and comparative genomics of the fungal order Sordariales.</title>
        <authorList>
            <consortium name="Lawrence Berkeley National Laboratory"/>
            <person name="Hensen N."/>
            <person name="Bonometti L."/>
            <person name="Westerberg I."/>
            <person name="Brannstrom I.O."/>
            <person name="Guillou S."/>
            <person name="Cros-Aarteil S."/>
            <person name="Calhoun S."/>
            <person name="Haridas S."/>
            <person name="Kuo A."/>
            <person name="Mondo S."/>
            <person name="Pangilinan J."/>
            <person name="Riley R."/>
            <person name="Labutti K."/>
            <person name="Andreopoulos B."/>
            <person name="Lipzen A."/>
            <person name="Chen C."/>
            <person name="Yanf M."/>
            <person name="Daum C."/>
            <person name="Ng V."/>
            <person name="Clum A."/>
            <person name="Steindorff A."/>
            <person name="Ohm R."/>
            <person name="Martin F."/>
            <person name="Silar P."/>
            <person name="Natvig D."/>
            <person name="Lalanne C."/>
            <person name="Gautier V."/>
            <person name="Ament-Velasquez S.L."/>
            <person name="Kruys A."/>
            <person name="Hutchinson M.I."/>
            <person name="Powell A.J."/>
            <person name="Barry K."/>
            <person name="Miller A.N."/>
            <person name="Grigoriev I.V."/>
            <person name="Debuchy R."/>
            <person name="Gladieux P."/>
            <person name="Thoren M.H."/>
            <person name="Johannesson H."/>
        </authorList>
    </citation>
    <scope>NUCLEOTIDE SEQUENCE</scope>
    <source>
        <strain evidence="2">SMH4607-1</strain>
    </source>
</reference>
<accession>A0AA40BAF0</accession>
<proteinExistence type="predicted"/>
<comment type="caution">
    <text evidence="2">The sequence shown here is derived from an EMBL/GenBank/DDBJ whole genome shotgun (WGS) entry which is preliminary data.</text>
</comment>
<dbReference type="Proteomes" id="UP001172102">
    <property type="component" value="Unassembled WGS sequence"/>
</dbReference>
<feature type="chain" id="PRO_5041202271" evidence="1">
    <location>
        <begin position="22"/>
        <end position="254"/>
    </location>
</feature>
<feature type="signal peptide" evidence="1">
    <location>
        <begin position="1"/>
        <end position="21"/>
    </location>
</feature>